<evidence type="ECO:0000256" key="2">
    <source>
        <dbReference type="ARBA" id="ARBA00022898"/>
    </source>
</evidence>
<dbReference type="PANTHER" id="PTHR42735">
    <property type="match status" value="1"/>
</dbReference>
<proteinExistence type="predicted"/>
<evidence type="ECO:0000256" key="1">
    <source>
        <dbReference type="ARBA" id="ARBA00001933"/>
    </source>
</evidence>
<organism evidence="6 7">
    <name type="scientific">Aspergillus terreus</name>
    <dbReference type="NCBI Taxonomy" id="33178"/>
    <lineage>
        <taxon>Eukaryota</taxon>
        <taxon>Fungi</taxon>
        <taxon>Dikarya</taxon>
        <taxon>Ascomycota</taxon>
        <taxon>Pezizomycotina</taxon>
        <taxon>Eurotiomycetes</taxon>
        <taxon>Eurotiomycetidae</taxon>
        <taxon>Eurotiales</taxon>
        <taxon>Aspergillaceae</taxon>
        <taxon>Aspergillus</taxon>
        <taxon>Aspergillus subgen. Circumdati</taxon>
    </lineage>
</organism>
<comment type="cofactor">
    <cofactor evidence="1 4">
        <name>pyridoxal 5'-phosphate</name>
        <dbReference type="ChEBI" id="CHEBI:597326"/>
    </cofactor>
</comment>
<feature type="region of interest" description="Disordered" evidence="5">
    <location>
        <begin position="959"/>
        <end position="981"/>
    </location>
</feature>
<gene>
    <name evidence="6" type="ORF">ATEIFO6365_0003095000</name>
</gene>
<dbReference type="InterPro" id="IPR015421">
    <property type="entry name" value="PyrdxlP-dep_Trfase_major"/>
</dbReference>
<dbReference type="SUPFAM" id="SSF53383">
    <property type="entry name" value="PLP-dependent transferases"/>
    <property type="match status" value="1"/>
</dbReference>
<dbReference type="InterPro" id="IPR050477">
    <property type="entry name" value="GrpII_AminoAcid_Decarb"/>
</dbReference>
<evidence type="ECO:0000256" key="3">
    <source>
        <dbReference type="ARBA" id="ARBA00023239"/>
    </source>
</evidence>
<dbReference type="InterPro" id="IPR002129">
    <property type="entry name" value="PyrdxlP-dep_de-COase"/>
</dbReference>
<sequence length="1041" mass="118733">MAPKDEAHQIISSYFIGPKAENIEFFRKNLNRILHELKNTRNQYHKDDESFITEDTQNSEKFQTAMKNFSEAVTKAASLLGQHSIPFWSPRYQGHMCSDLTVPGLLGYFMTMLYNPNNVALEASPFTTVVELKAGQQLCDLFGYNIDPNWKQEPLAWGHITADGTIANLESVWVARNLKFYPLALFMAIKEDALWFVADRFKVTTCLGDEKLFRDLSVWELLNLKPDTVLGLPDALSKEFNITGKYLEGVMQRYNIQTAGKECLERYFGINRPFKIFASSTRHYSWPKSAAIAGIGSINLHGIEVDLDGRVDLEDLEAELNRCVEERQAVYAVVAIVGSTEEGAVDRLQKIIGLRKKFQNKGLSFLVHADAAWGGYFMSIIEKRPARLPIKKKIGVPRKKIEGFVPSLTLKEETVDDFLALKHTDSITVDPHKAGYVPYPAGALCYRDGRMRFLVTWSSPYLSQGSRENIGIYGVEGSKPGASGMATWFSNQVIGLNTTGYGRLLGEASFTSARLSAHYAAMHVSEKNEDENKHRYFICIPFNRLPSEMETDSEEGDPSSKKVADKVAEKVENERQWIYDNILPKSNDEISQNNDLMQFIRKLGSDTNINAFALNWIREDGKPNEDIEEANYFMKNVVDRLSINTTDGDPTKIPLYLTSTKFEPELYGKSAQHFMKRLRITPCSQDLFVLRNVVMSPFPTDGDFIGQLVDYLQEVIIQEAKRVRERNKAGRYYAKFLMRGTGEIFLEYLPSFYRATGRQQVIFQASLDEEAKKRYVQLQSSHKHDRFLLRSSEKIDIERVVENGERFKGKISIQQESSHDMKFENEFECEVQVGDIVISRPLNSTNRDQDYPQQFTPFYLYGSHSTETHSRETHISHMLLKAPNISLSSRNISLDQDLADIVDEHLDEGLILVITNAREACMHPFPGTNKELADPFFFRRWQEHDRHEYEVKVYKDPKRVPDSSMESRRNPFAEGPGLLDQLGSPLKQGTMKLTGEVYVDVELVHEDPVKPTPLPPTNWEDKLQEIKDVLNGKYHISSSSS</sequence>
<dbReference type="GO" id="GO:0016830">
    <property type="term" value="F:carbon-carbon lyase activity"/>
    <property type="evidence" value="ECO:0007669"/>
    <property type="project" value="InterPro"/>
</dbReference>
<comment type="caution">
    <text evidence="6">The sequence shown here is derived from an EMBL/GenBank/DDBJ whole genome shotgun (WGS) entry which is preliminary data.</text>
</comment>
<dbReference type="GO" id="GO:0019752">
    <property type="term" value="P:carboxylic acid metabolic process"/>
    <property type="evidence" value="ECO:0007669"/>
    <property type="project" value="InterPro"/>
</dbReference>
<dbReference type="Gene3D" id="3.40.640.10">
    <property type="entry name" value="Type I PLP-dependent aspartate aminotransferase-like (Major domain)"/>
    <property type="match status" value="1"/>
</dbReference>
<dbReference type="EMBL" id="BLJY01000003">
    <property type="protein sequence ID" value="GFF14882.1"/>
    <property type="molecule type" value="Genomic_DNA"/>
</dbReference>
<keyword evidence="3" id="KW-0456">Lyase</keyword>
<keyword evidence="7" id="KW-1185">Reference proteome</keyword>
<keyword evidence="2 4" id="KW-0663">Pyridoxal phosphate</keyword>
<reference evidence="6 7" key="1">
    <citation type="submission" date="2020-01" db="EMBL/GenBank/DDBJ databases">
        <title>Aspergillus terreus IFO 6365 whole genome shotgun sequence.</title>
        <authorList>
            <person name="Kanamasa S."/>
            <person name="Takahashi H."/>
        </authorList>
    </citation>
    <scope>NUCLEOTIDE SEQUENCE [LARGE SCALE GENOMIC DNA]</scope>
    <source>
        <strain evidence="6 7">IFO 6365</strain>
    </source>
</reference>
<evidence type="ECO:0000256" key="5">
    <source>
        <dbReference type="SAM" id="MobiDB-lite"/>
    </source>
</evidence>
<evidence type="ECO:0000313" key="7">
    <source>
        <dbReference type="Proteomes" id="UP000452235"/>
    </source>
</evidence>
<accession>A0A5M3ZDP1</accession>
<feature type="compositionally biased region" description="Basic and acidic residues" evidence="5">
    <location>
        <begin position="959"/>
        <end position="971"/>
    </location>
</feature>
<dbReference type="PANTHER" id="PTHR42735:SF4">
    <property type="entry name" value="PYRIDOXAL PHOSPHATE-DEPENDENT DECARBOXYLASE FAMILY PROTEIN"/>
    <property type="match status" value="1"/>
</dbReference>
<protein>
    <submittedName>
        <fullName evidence="6">Pyridoxal-dependent decarboxylase domain protein</fullName>
    </submittedName>
</protein>
<dbReference type="AlphaFoldDB" id="A0A5M3ZDP1"/>
<feature type="modified residue" description="N6-(pyridoxal phosphate)lysine" evidence="4">
    <location>
        <position position="433"/>
    </location>
</feature>
<evidence type="ECO:0000256" key="4">
    <source>
        <dbReference type="PIRSR" id="PIRSR602129-50"/>
    </source>
</evidence>
<dbReference type="Proteomes" id="UP000452235">
    <property type="component" value="Unassembled WGS sequence"/>
</dbReference>
<dbReference type="GO" id="GO:0030170">
    <property type="term" value="F:pyridoxal phosphate binding"/>
    <property type="evidence" value="ECO:0007669"/>
    <property type="project" value="InterPro"/>
</dbReference>
<dbReference type="VEuPathDB" id="FungiDB:ATEG_09139"/>
<dbReference type="OrthoDB" id="2161780at2759"/>
<evidence type="ECO:0000313" key="6">
    <source>
        <dbReference type="EMBL" id="GFF14882.1"/>
    </source>
</evidence>
<dbReference type="Pfam" id="PF00282">
    <property type="entry name" value="Pyridoxal_deC"/>
    <property type="match status" value="1"/>
</dbReference>
<dbReference type="InterPro" id="IPR015424">
    <property type="entry name" value="PyrdxlP-dep_Trfase"/>
</dbReference>
<name>A0A5M3ZDP1_ASPTE</name>